<dbReference type="Proteomes" id="UP000727907">
    <property type="component" value="Unassembled WGS sequence"/>
</dbReference>
<name>A0ABS6IPC2_9HYPH</name>
<organism evidence="1 2">
    <name type="scientific">Reyranella humidisoli</name>
    <dbReference type="NCBI Taxonomy" id="2849149"/>
    <lineage>
        <taxon>Bacteria</taxon>
        <taxon>Pseudomonadati</taxon>
        <taxon>Pseudomonadota</taxon>
        <taxon>Alphaproteobacteria</taxon>
        <taxon>Hyphomicrobiales</taxon>
        <taxon>Reyranellaceae</taxon>
        <taxon>Reyranella</taxon>
    </lineage>
</organism>
<sequence>MNKVSKTILLVLVSTAASVLAGIAIAAYLTIPSIPLISEGDRLLVFDPEIGARANPSSHARRIYPAVRDRQTFAFDIYTDDRGARVDGPGQRSPAQVDVLVVGDSFSWGYALANPETYARHLARELGTGVSNFAMAAYGTTQSLQMLRRNGDLKPKLIVYGIIAHHFERNVMPCLPSYYPFCFDASHVTWNAAGEPYIAPPESNGVRRFQRHLAGDFTNPVTWLTHGVDVIRGRIEYAQATYSTPTDRKKEEALGYLLREMERSATAIGAKLLVVYLPTNYYSAPEALPRLIGDIRLLDLTQAFQRERDKGTNLYIVGDGHPNRAAHELIAREIAKYVRDNGLL</sequence>
<keyword evidence="2" id="KW-1185">Reference proteome</keyword>
<evidence type="ECO:0000313" key="1">
    <source>
        <dbReference type="EMBL" id="MBU8876451.1"/>
    </source>
</evidence>
<evidence type="ECO:0008006" key="3">
    <source>
        <dbReference type="Google" id="ProtNLM"/>
    </source>
</evidence>
<accession>A0ABS6IPC2</accession>
<comment type="caution">
    <text evidence="1">The sequence shown here is derived from an EMBL/GenBank/DDBJ whole genome shotgun (WGS) entry which is preliminary data.</text>
</comment>
<gene>
    <name evidence="1" type="ORF">KQ910_21940</name>
</gene>
<protein>
    <recommendedName>
        <fullName evidence="3">SGNH/GDSL hydrolase family protein</fullName>
    </recommendedName>
</protein>
<reference evidence="1 2" key="1">
    <citation type="submission" date="2021-06" db="EMBL/GenBank/DDBJ databases">
        <authorList>
            <person name="Lee D.H."/>
        </authorList>
    </citation>
    <scope>NUCLEOTIDE SEQUENCE [LARGE SCALE GENOMIC DNA]</scope>
    <source>
        <strain evidence="1 2">MMS21-HV4-11</strain>
    </source>
</reference>
<evidence type="ECO:0000313" key="2">
    <source>
        <dbReference type="Proteomes" id="UP000727907"/>
    </source>
</evidence>
<dbReference type="EMBL" id="JAHOPB010000002">
    <property type="protein sequence ID" value="MBU8876451.1"/>
    <property type="molecule type" value="Genomic_DNA"/>
</dbReference>
<proteinExistence type="predicted"/>
<dbReference type="RefSeq" id="WP_216965257.1">
    <property type="nucleotide sequence ID" value="NZ_JAHOPB010000002.1"/>
</dbReference>